<reference evidence="1 2" key="1">
    <citation type="submission" date="2024-11" db="EMBL/GenBank/DDBJ databases">
        <title>A near-complete genome assembly of Cinchona calisaya.</title>
        <authorList>
            <person name="Lian D.C."/>
            <person name="Zhao X.W."/>
            <person name="Wei L."/>
        </authorList>
    </citation>
    <scope>NUCLEOTIDE SEQUENCE [LARGE SCALE GENOMIC DNA]</scope>
    <source>
        <tissue evidence="1">Nenye</tissue>
    </source>
</reference>
<organism evidence="1 2">
    <name type="scientific">Cinchona calisaya</name>
    <dbReference type="NCBI Taxonomy" id="153742"/>
    <lineage>
        <taxon>Eukaryota</taxon>
        <taxon>Viridiplantae</taxon>
        <taxon>Streptophyta</taxon>
        <taxon>Embryophyta</taxon>
        <taxon>Tracheophyta</taxon>
        <taxon>Spermatophyta</taxon>
        <taxon>Magnoliopsida</taxon>
        <taxon>eudicotyledons</taxon>
        <taxon>Gunneridae</taxon>
        <taxon>Pentapetalae</taxon>
        <taxon>asterids</taxon>
        <taxon>lamiids</taxon>
        <taxon>Gentianales</taxon>
        <taxon>Rubiaceae</taxon>
        <taxon>Cinchonoideae</taxon>
        <taxon>Cinchoneae</taxon>
        <taxon>Cinchona</taxon>
    </lineage>
</organism>
<dbReference type="Proteomes" id="UP001630127">
    <property type="component" value="Unassembled WGS sequence"/>
</dbReference>
<dbReference type="AlphaFoldDB" id="A0ABD3A009"/>
<name>A0ABD3A009_9GENT</name>
<evidence type="ECO:0000313" key="1">
    <source>
        <dbReference type="EMBL" id="KAL3525065.1"/>
    </source>
</evidence>
<protein>
    <submittedName>
        <fullName evidence="1">Uncharacterized protein</fullName>
    </submittedName>
</protein>
<dbReference type="EMBL" id="JBJUIK010000006">
    <property type="protein sequence ID" value="KAL3525065.1"/>
    <property type="molecule type" value="Genomic_DNA"/>
</dbReference>
<keyword evidence="2" id="KW-1185">Reference proteome</keyword>
<proteinExistence type="predicted"/>
<evidence type="ECO:0000313" key="2">
    <source>
        <dbReference type="Proteomes" id="UP001630127"/>
    </source>
</evidence>
<sequence length="192" mass="22352">MENLVKNELVQVIEKFGLSEKEKDGIIINCLEDGKVVYQGGSEEGRHIWVLVEVKLDIPLFLDTIVKCGKEARWVPLHEIKMKVLVEDKNEGKTGNVRYLRRRLKEFMVLWTKVQEASEERKRMDHLEVIAKFLWQPGKNRNVCQLNDTTSKERHLLSGKVVEEWQEFKDAAEKVVASGMRTNQTIECLFIN</sequence>
<accession>A0ABD3A009</accession>
<comment type="caution">
    <text evidence="1">The sequence shown here is derived from an EMBL/GenBank/DDBJ whole genome shotgun (WGS) entry which is preliminary data.</text>
</comment>
<gene>
    <name evidence="1" type="ORF">ACH5RR_013437</name>
</gene>